<dbReference type="EMBL" id="JBHSKL010000039">
    <property type="protein sequence ID" value="MFC5228334.1"/>
    <property type="molecule type" value="Genomic_DNA"/>
</dbReference>
<dbReference type="Pfam" id="PF20256">
    <property type="entry name" value="MoCoBD_2"/>
    <property type="match status" value="1"/>
</dbReference>
<dbReference type="InterPro" id="IPR016208">
    <property type="entry name" value="Ald_Oxase/xanthine_DH-like"/>
</dbReference>
<keyword evidence="2" id="KW-0479">Metal-binding</keyword>
<dbReference type="Gene3D" id="3.30.365.10">
    <property type="entry name" value="Aldehyde oxidase/xanthine dehydrogenase, molybdopterin binding domain"/>
    <property type="match status" value="4"/>
</dbReference>
<accession>A0ABW0DD16</accession>
<comment type="caution">
    <text evidence="7">The sequence shown here is derived from an EMBL/GenBank/DDBJ whole genome shotgun (WGS) entry which is preliminary data.</text>
</comment>
<dbReference type="InterPro" id="IPR037165">
    <property type="entry name" value="AldOxase/xan_DH_Mopterin-bd_sf"/>
</dbReference>
<feature type="domain" description="2Fe-2S ferredoxin-type" evidence="6">
    <location>
        <begin position="1"/>
        <end position="76"/>
    </location>
</feature>
<dbReference type="PROSITE" id="PS00197">
    <property type="entry name" value="2FE2S_FER_1"/>
    <property type="match status" value="1"/>
</dbReference>
<evidence type="ECO:0000256" key="4">
    <source>
        <dbReference type="ARBA" id="ARBA00023004"/>
    </source>
</evidence>
<keyword evidence="4" id="KW-0408">Iron</keyword>
<dbReference type="SUPFAM" id="SSF54292">
    <property type="entry name" value="2Fe-2S ferredoxin-like"/>
    <property type="match status" value="1"/>
</dbReference>
<dbReference type="SUPFAM" id="SSF47741">
    <property type="entry name" value="CO dehydrogenase ISP C-domain like"/>
    <property type="match status" value="1"/>
</dbReference>
<dbReference type="CDD" id="cd00207">
    <property type="entry name" value="fer2"/>
    <property type="match status" value="1"/>
</dbReference>
<dbReference type="SUPFAM" id="SSF56003">
    <property type="entry name" value="Molybdenum cofactor-binding domain"/>
    <property type="match status" value="1"/>
</dbReference>
<protein>
    <submittedName>
        <fullName evidence="7">Molybdopterin-dependent oxidoreductase</fullName>
    </submittedName>
</protein>
<dbReference type="InterPro" id="IPR006058">
    <property type="entry name" value="2Fe2S_fd_BS"/>
</dbReference>
<dbReference type="PROSITE" id="PS51085">
    <property type="entry name" value="2FE2S_FER_2"/>
    <property type="match status" value="1"/>
</dbReference>
<keyword evidence="3" id="KW-0560">Oxidoreductase</keyword>
<feature type="region of interest" description="Disordered" evidence="5">
    <location>
        <begin position="146"/>
        <end position="172"/>
    </location>
</feature>
<dbReference type="Pfam" id="PF00111">
    <property type="entry name" value="Fer2"/>
    <property type="match status" value="1"/>
</dbReference>
<evidence type="ECO:0000313" key="8">
    <source>
        <dbReference type="Proteomes" id="UP001596156"/>
    </source>
</evidence>
<dbReference type="SUPFAM" id="SSF54665">
    <property type="entry name" value="CO dehydrogenase molybdoprotein N-domain-like"/>
    <property type="match status" value="1"/>
</dbReference>
<dbReference type="InterPro" id="IPR036856">
    <property type="entry name" value="Ald_Oxase/Xan_DH_a/b_sf"/>
</dbReference>
<dbReference type="InterPro" id="IPR008274">
    <property type="entry name" value="AldOxase/xan_DH_MoCoBD1"/>
</dbReference>
<dbReference type="RefSeq" id="WP_344642745.1">
    <property type="nucleotide sequence ID" value="NZ_BAAASS010000002.1"/>
</dbReference>
<dbReference type="Pfam" id="PF01799">
    <property type="entry name" value="Fer2_2"/>
    <property type="match status" value="1"/>
</dbReference>
<evidence type="ECO:0000256" key="1">
    <source>
        <dbReference type="ARBA" id="ARBA00006849"/>
    </source>
</evidence>
<dbReference type="PANTHER" id="PTHR11908">
    <property type="entry name" value="XANTHINE DEHYDROGENASE"/>
    <property type="match status" value="1"/>
</dbReference>
<evidence type="ECO:0000256" key="2">
    <source>
        <dbReference type="ARBA" id="ARBA00022723"/>
    </source>
</evidence>
<dbReference type="InterPro" id="IPR001041">
    <property type="entry name" value="2Fe-2S_ferredoxin-type"/>
</dbReference>
<dbReference type="Gene3D" id="3.10.20.30">
    <property type="match status" value="1"/>
</dbReference>
<dbReference type="InterPro" id="IPR000674">
    <property type="entry name" value="Ald_Oxase/Xan_DH_a/b"/>
</dbReference>
<proteinExistence type="inferred from homology"/>
<dbReference type="Gene3D" id="1.10.150.120">
    <property type="entry name" value="[2Fe-2S]-binding domain"/>
    <property type="match status" value="1"/>
</dbReference>
<organism evidence="7 8">
    <name type="scientific">Streptomyces fimbriatus</name>
    <dbReference type="NCBI Taxonomy" id="68197"/>
    <lineage>
        <taxon>Bacteria</taxon>
        <taxon>Bacillati</taxon>
        <taxon>Actinomycetota</taxon>
        <taxon>Actinomycetes</taxon>
        <taxon>Kitasatosporales</taxon>
        <taxon>Streptomycetaceae</taxon>
        <taxon>Streptomyces</taxon>
    </lineage>
</organism>
<sequence>MSFVVRVNGHEVTEPPEPGQCLRTYLRARGWSGVKKGCDTGDCGACTVHVDGMPVHSCLYPAYRADGRTVITVEGIGDGPRLHRVQEAFAQARAFQCGYCTPGFVMTTAALTERQLADLPQALKGNLCRCTGYRLIGEAVRAAHSGRADTTTDDAPDAVPDAADRTVRPGGIDAGQYDPWAGDVVRGVARFTLDAPAPQGLLHLHPVRSPHRHARILAIDAGAALAVPGVHAVLTHRHAPRARFSTALHERADDDPADTRVLDDVVRHVGQRVAAVVADTPATAERAAGLVRVTYQVLPAVTDPEAALEDTAVRVHPDGNTVAEVHQTIGDIGRGLREADTVHRATFETQRVQHTALECHASRAWITADGRVRLHTSTQAPHLVRRRLCALFGLAPEQLRVTAGRLGGAFGGKQDLLTEDLTVLAALHTGRPVQWEYTRAEELTAATTRHPFRVHVILGARRDGTLTALGLRVIADTGAYGNHGATVLQAACTEGIALYRCPNITVDGFAVRTHHVPAGAFRGYGVGQVVFAVESALDELARTLGLDPIAIRERALLRPGDHAPFPGVAGRRPVMDQGLSRCLDALRTARAQRLQDRPVLAARSRLVGEGLAVAAQHTLPPDGHIAQARVALRPDGHYTLTTGAPEFGSGTSTTLLRIATQALNTGPARIHLRQADTDLLDHDTGGFASTGVLLTGRAVVRACHALARRLLDWAATHHPAAAPASCRLEAETIDCAGTPLPLTEAYSHAQAAGLRWEAHGRAAADDMIPSLAICAQWFLITVDPATGHIRIIDSVHVADAGLALDPAQCRAQIEGAVVQGVGTTLWEELPTDHNGRITTTDLRSYTIPGFGHLPATTVHLLEPRGTAPAPKPMSELPFNPVAPALANALRDASGLRFTALPLRSDTVWTALDRAD</sequence>
<keyword evidence="8" id="KW-1185">Reference proteome</keyword>
<dbReference type="InterPro" id="IPR012675">
    <property type="entry name" value="Beta-grasp_dom_sf"/>
</dbReference>
<evidence type="ECO:0000256" key="5">
    <source>
        <dbReference type="SAM" id="MobiDB-lite"/>
    </source>
</evidence>
<reference evidence="8" key="1">
    <citation type="journal article" date="2019" name="Int. J. Syst. Evol. Microbiol.">
        <title>The Global Catalogue of Microorganisms (GCM) 10K type strain sequencing project: providing services to taxonomists for standard genome sequencing and annotation.</title>
        <authorList>
            <consortium name="The Broad Institute Genomics Platform"/>
            <consortium name="The Broad Institute Genome Sequencing Center for Infectious Disease"/>
            <person name="Wu L."/>
            <person name="Ma J."/>
        </authorList>
    </citation>
    <scope>NUCLEOTIDE SEQUENCE [LARGE SCALE GENOMIC DNA]</scope>
    <source>
        <strain evidence="8">CCM 8479</strain>
    </source>
</reference>
<gene>
    <name evidence="7" type="ORF">ACFPN6_27940</name>
</gene>
<dbReference type="InterPro" id="IPR002888">
    <property type="entry name" value="2Fe-2S-bd"/>
</dbReference>
<evidence type="ECO:0000256" key="3">
    <source>
        <dbReference type="ARBA" id="ARBA00023002"/>
    </source>
</evidence>
<dbReference type="Proteomes" id="UP001596156">
    <property type="component" value="Unassembled WGS sequence"/>
</dbReference>
<evidence type="ECO:0000259" key="6">
    <source>
        <dbReference type="PROSITE" id="PS51085"/>
    </source>
</evidence>
<dbReference type="Gene3D" id="3.90.1170.50">
    <property type="entry name" value="Aldehyde oxidase/xanthine dehydrogenase, a/b hammerhead"/>
    <property type="match status" value="1"/>
</dbReference>
<dbReference type="InterPro" id="IPR036010">
    <property type="entry name" value="2Fe-2S_ferredoxin-like_sf"/>
</dbReference>
<name>A0ABW0DD16_STRFI</name>
<evidence type="ECO:0000313" key="7">
    <source>
        <dbReference type="EMBL" id="MFC5228334.1"/>
    </source>
</evidence>
<dbReference type="Pfam" id="PF01315">
    <property type="entry name" value="Ald_Xan_dh_C"/>
    <property type="match status" value="1"/>
</dbReference>
<dbReference type="InterPro" id="IPR046867">
    <property type="entry name" value="AldOxase/xan_DH_MoCoBD2"/>
</dbReference>
<comment type="similarity">
    <text evidence="1">Belongs to the xanthine dehydrogenase family.</text>
</comment>
<dbReference type="Pfam" id="PF02738">
    <property type="entry name" value="MoCoBD_1"/>
    <property type="match status" value="1"/>
</dbReference>
<dbReference type="InterPro" id="IPR036884">
    <property type="entry name" value="2Fe-2S-bd_dom_sf"/>
</dbReference>
<dbReference type="SMART" id="SM01008">
    <property type="entry name" value="Ald_Xan_dh_C"/>
    <property type="match status" value="1"/>
</dbReference>
<dbReference type="PANTHER" id="PTHR11908:SF157">
    <property type="entry name" value="XANTHINE DEHYDROGENASE SUBUNIT D-RELATED"/>
    <property type="match status" value="1"/>
</dbReference>